<dbReference type="AlphaFoldDB" id="A0A540VQL7"/>
<accession>A0A540VQL7</accession>
<protein>
    <submittedName>
        <fullName evidence="1">Uncharacterized protein</fullName>
    </submittedName>
</protein>
<dbReference type="EMBL" id="VIFK01000097">
    <property type="protein sequence ID" value="TQE99062.1"/>
    <property type="molecule type" value="Genomic_DNA"/>
</dbReference>
<comment type="caution">
    <text evidence="1">The sequence shown here is derived from an EMBL/GenBank/DDBJ whole genome shotgun (WGS) entry which is preliminary data.</text>
</comment>
<sequence>MTLKPGATVHVAGFGRAIITGPPEPVGPIYRYPVARCSELLTADVVTRQAVPDEITEADPFPDYAEGDRVRIGGAMGAIEQIDPERGALVRFRVTHAGGKVARDRRHWIPRWRLRLTATKEDHRGAKT</sequence>
<evidence type="ECO:0000313" key="1">
    <source>
        <dbReference type="EMBL" id="TQE99062.1"/>
    </source>
</evidence>
<name>A0A540VQL7_9GAMM</name>
<evidence type="ECO:0000313" key="2">
    <source>
        <dbReference type="Proteomes" id="UP000315400"/>
    </source>
</evidence>
<organism evidence="1 2">
    <name type="scientific">Spiribacter salinus</name>
    <dbReference type="NCBI Taxonomy" id="1335746"/>
    <lineage>
        <taxon>Bacteria</taxon>
        <taxon>Pseudomonadati</taxon>
        <taxon>Pseudomonadota</taxon>
        <taxon>Gammaproteobacteria</taxon>
        <taxon>Chromatiales</taxon>
        <taxon>Ectothiorhodospiraceae</taxon>
        <taxon>Spiribacter</taxon>
    </lineage>
</organism>
<reference evidence="1 2" key="1">
    <citation type="submission" date="2019-06" db="EMBL/GenBank/DDBJ databases">
        <title>Metagenome assembled Genome of Spiribacter salinus SL48-SHIP from the microbial mat of Salt Lake 48 (Novosibirsk region, Russia).</title>
        <authorList>
            <person name="Shipova A."/>
            <person name="Rozanov A.S."/>
            <person name="Bryanskaya A.V."/>
            <person name="Peltek S.E."/>
        </authorList>
    </citation>
    <scope>NUCLEOTIDE SEQUENCE [LARGE SCALE GENOMIC DNA]</scope>
    <source>
        <strain evidence="1">SL48-SHIP-2</strain>
    </source>
</reference>
<dbReference type="Proteomes" id="UP000315400">
    <property type="component" value="Unassembled WGS sequence"/>
</dbReference>
<proteinExistence type="predicted"/>
<gene>
    <name evidence="1" type="ORF">FKY71_10560</name>
</gene>